<dbReference type="AlphaFoldDB" id="A0AAD3SNA3"/>
<protein>
    <submittedName>
        <fullName evidence="2">Uncharacterized protein</fullName>
    </submittedName>
</protein>
<evidence type="ECO:0000313" key="3">
    <source>
        <dbReference type="Proteomes" id="UP001279734"/>
    </source>
</evidence>
<keyword evidence="3" id="KW-1185">Reference proteome</keyword>
<gene>
    <name evidence="2" type="ORF">Nepgr_016294</name>
</gene>
<reference evidence="2" key="1">
    <citation type="submission" date="2023-05" db="EMBL/GenBank/DDBJ databases">
        <title>Nepenthes gracilis genome sequencing.</title>
        <authorList>
            <person name="Fukushima K."/>
        </authorList>
    </citation>
    <scope>NUCLEOTIDE SEQUENCE</scope>
    <source>
        <strain evidence="2">SING2019-196</strain>
    </source>
</reference>
<comment type="caution">
    <text evidence="2">The sequence shown here is derived from an EMBL/GenBank/DDBJ whole genome shotgun (WGS) entry which is preliminary data.</text>
</comment>
<sequence length="81" mass="9424">MRFGFSDNDNSKLGSSLSSSPCAVAERTRNMRMEWMRREQGIVWLVDWQEGRERDGGTVKRISPGIWTFVLRMTQKPQMSL</sequence>
<proteinExistence type="predicted"/>
<evidence type="ECO:0000256" key="1">
    <source>
        <dbReference type="SAM" id="MobiDB-lite"/>
    </source>
</evidence>
<dbReference type="Proteomes" id="UP001279734">
    <property type="component" value="Unassembled WGS sequence"/>
</dbReference>
<evidence type="ECO:0000313" key="2">
    <source>
        <dbReference type="EMBL" id="GMH14453.1"/>
    </source>
</evidence>
<dbReference type="EMBL" id="BSYO01000014">
    <property type="protein sequence ID" value="GMH14453.1"/>
    <property type="molecule type" value="Genomic_DNA"/>
</dbReference>
<name>A0AAD3SNA3_NEPGR</name>
<organism evidence="2 3">
    <name type="scientific">Nepenthes gracilis</name>
    <name type="common">Slender pitcher plant</name>
    <dbReference type="NCBI Taxonomy" id="150966"/>
    <lineage>
        <taxon>Eukaryota</taxon>
        <taxon>Viridiplantae</taxon>
        <taxon>Streptophyta</taxon>
        <taxon>Embryophyta</taxon>
        <taxon>Tracheophyta</taxon>
        <taxon>Spermatophyta</taxon>
        <taxon>Magnoliopsida</taxon>
        <taxon>eudicotyledons</taxon>
        <taxon>Gunneridae</taxon>
        <taxon>Pentapetalae</taxon>
        <taxon>Caryophyllales</taxon>
        <taxon>Nepenthaceae</taxon>
        <taxon>Nepenthes</taxon>
    </lineage>
</organism>
<feature type="region of interest" description="Disordered" evidence="1">
    <location>
        <begin position="1"/>
        <end position="23"/>
    </location>
</feature>
<feature type="compositionally biased region" description="Low complexity" evidence="1">
    <location>
        <begin position="1"/>
        <end position="20"/>
    </location>
</feature>
<accession>A0AAD3SNA3</accession>